<evidence type="ECO:0000256" key="5">
    <source>
        <dbReference type="SAM" id="Phobius"/>
    </source>
</evidence>
<dbReference type="Proteomes" id="UP000323105">
    <property type="component" value="Unassembled WGS sequence"/>
</dbReference>
<dbReference type="InterPro" id="IPR049453">
    <property type="entry name" value="Memb_transporter_dom"/>
</dbReference>
<gene>
    <name evidence="7" type="ORF">CTTA_2362</name>
</gene>
<dbReference type="EMBL" id="BKBW01000004">
    <property type="protein sequence ID" value="GEQ75357.1"/>
    <property type="molecule type" value="Genomic_DNA"/>
</dbReference>
<feature type="transmembrane region" description="Helical" evidence="5">
    <location>
        <begin position="107"/>
        <end position="135"/>
    </location>
</feature>
<evidence type="ECO:0000259" key="6">
    <source>
        <dbReference type="Pfam" id="PF13515"/>
    </source>
</evidence>
<keyword evidence="3 5" id="KW-1133">Transmembrane helix</keyword>
<comment type="subcellular location">
    <subcellularLocation>
        <location evidence="1">Membrane</location>
        <topology evidence="1">Multi-pass membrane protein</topology>
    </subcellularLocation>
</comment>
<evidence type="ECO:0000256" key="4">
    <source>
        <dbReference type="ARBA" id="ARBA00023136"/>
    </source>
</evidence>
<evidence type="ECO:0000313" key="8">
    <source>
        <dbReference type="Proteomes" id="UP000323105"/>
    </source>
</evidence>
<dbReference type="Pfam" id="PF13515">
    <property type="entry name" value="FUSC_2"/>
    <property type="match status" value="1"/>
</dbReference>
<feature type="transmembrane region" description="Helical" evidence="5">
    <location>
        <begin position="147"/>
        <end position="165"/>
    </location>
</feature>
<feature type="domain" description="Integral membrane bound transporter" evidence="6">
    <location>
        <begin position="38"/>
        <end position="160"/>
    </location>
</feature>
<sequence>MRWSTPFMLAWRRAKTTFPSRARLALRDAVAAALASMLAWVIAQQLWGHPKPAFAVVTAVICLAPGLPSHLKQARSLLIGCTLGIVIGDLLWQLPEQHLLLRMSLGAFLSILLGAIIGPAPVVPIQAGVSVILVLVLGPSMAGGARLLDVTVGAAVGLVFSQVLLTSNPIKDMGRAASIFLKQLANGLDLILKACQQQKADAAETALGQLSLAHESLAALRAAVGQAHSSRRWSLRGRLNAERLAFVTRRYDRHAVRVYATALLLAESLNRATAHTGKPPPAAMADYCRWLTHACLDLANQPTVVALKADDPLATMDDCAAPPAPEPVQQPEWQLVHENARQLERALRALIGSRDA</sequence>
<dbReference type="GO" id="GO:0016020">
    <property type="term" value="C:membrane"/>
    <property type="evidence" value="ECO:0007669"/>
    <property type="project" value="UniProtKB-SubCell"/>
</dbReference>
<evidence type="ECO:0000256" key="3">
    <source>
        <dbReference type="ARBA" id="ARBA00022989"/>
    </source>
</evidence>
<feature type="transmembrane region" description="Helical" evidence="5">
    <location>
        <begin position="77"/>
        <end position="95"/>
    </location>
</feature>
<feature type="transmembrane region" description="Helical" evidence="5">
    <location>
        <begin position="53"/>
        <end position="70"/>
    </location>
</feature>
<dbReference type="RefSeq" id="WP_238707639.1">
    <property type="nucleotide sequence ID" value="NZ_BKBW01000004.1"/>
</dbReference>
<organism evidence="7 8">
    <name type="scientific">Comamonas testosteroni</name>
    <name type="common">Pseudomonas testosteroni</name>
    <dbReference type="NCBI Taxonomy" id="285"/>
    <lineage>
        <taxon>Bacteria</taxon>
        <taxon>Pseudomonadati</taxon>
        <taxon>Pseudomonadota</taxon>
        <taxon>Betaproteobacteria</taxon>
        <taxon>Burkholderiales</taxon>
        <taxon>Comamonadaceae</taxon>
        <taxon>Comamonas</taxon>
    </lineage>
</organism>
<reference evidence="7 8" key="1">
    <citation type="journal article" date="2019" name="Microbiol. Resour. Announc.">
        <title>Draft Genome Sequence of Comamonas testosteroni TA441, a Bacterium That Has a Cryptic Phenol Degradation Gene Cluster.</title>
        <authorList>
            <person name="Arai H."/>
            <person name="Ishii M."/>
        </authorList>
    </citation>
    <scope>NUCLEOTIDE SEQUENCE [LARGE SCALE GENOMIC DNA]</scope>
    <source>
        <strain evidence="7 8">TA441</strain>
    </source>
</reference>
<evidence type="ECO:0000256" key="2">
    <source>
        <dbReference type="ARBA" id="ARBA00022692"/>
    </source>
</evidence>
<name>A0A5A7MC62_COMTE</name>
<evidence type="ECO:0000313" key="7">
    <source>
        <dbReference type="EMBL" id="GEQ75357.1"/>
    </source>
</evidence>
<comment type="caution">
    <text evidence="7">The sequence shown here is derived from an EMBL/GenBank/DDBJ whole genome shotgun (WGS) entry which is preliminary data.</text>
</comment>
<keyword evidence="2 5" id="KW-0812">Transmembrane</keyword>
<keyword evidence="4 5" id="KW-0472">Membrane</keyword>
<evidence type="ECO:0000256" key="1">
    <source>
        <dbReference type="ARBA" id="ARBA00004141"/>
    </source>
</evidence>
<protein>
    <recommendedName>
        <fullName evidence="6">Integral membrane bound transporter domain-containing protein</fullName>
    </recommendedName>
</protein>
<proteinExistence type="predicted"/>
<dbReference type="AlphaFoldDB" id="A0A5A7MC62"/>
<accession>A0A5A7MC62</accession>